<evidence type="ECO:0000313" key="3">
    <source>
        <dbReference type="Proteomes" id="UP000799324"/>
    </source>
</evidence>
<accession>A0A6A6SL79</accession>
<proteinExistence type="predicted"/>
<keyword evidence="3" id="KW-1185">Reference proteome</keyword>
<sequence length="205" mass="22733">MHIRHAAERESRLYSYSASNMVRIMEEDDDNLSGSREEGFGSGLGANLPFTALQVALRFATNVDLHIIPTNYVCSEEDMPIGNVPLIERFRRHRCLRTSIRKCSWRPGKSIDERLVTHCYPSRRCNEPLAGIRRPGGSKDCTARLDGRHQKRSNNGTGLSCLARLPLMGMEWLGYPTGKAAQTDLQGTEPVEAGDPGQCTKDSGA</sequence>
<name>A0A6A6SL79_9PLEO</name>
<reference evidence="2" key="1">
    <citation type="journal article" date="2020" name="Stud. Mycol.">
        <title>101 Dothideomycetes genomes: a test case for predicting lifestyles and emergence of pathogens.</title>
        <authorList>
            <person name="Haridas S."/>
            <person name="Albert R."/>
            <person name="Binder M."/>
            <person name="Bloem J."/>
            <person name="Labutti K."/>
            <person name="Salamov A."/>
            <person name="Andreopoulos B."/>
            <person name="Baker S."/>
            <person name="Barry K."/>
            <person name="Bills G."/>
            <person name="Bluhm B."/>
            <person name="Cannon C."/>
            <person name="Castanera R."/>
            <person name="Culley D."/>
            <person name="Daum C."/>
            <person name="Ezra D."/>
            <person name="Gonzalez J."/>
            <person name="Henrissat B."/>
            <person name="Kuo A."/>
            <person name="Liang C."/>
            <person name="Lipzen A."/>
            <person name="Lutzoni F."/>
            <person name="Magnuson J."/>
            <person name="Mondo S."/>
            <person name="Nolan M."/>
            <person name="Ohm R."/>
            <person name="Pangilinan J."/>
            <person name="Park H.-J."/>
            <person name="Ramirez L."/>
            <person name="Alfaro M."/>
            <person name="Sun H."/>
            <person name="Tritt A."/>
            <person name="Yoshinaga Y."/>
            <person name="Zwiers L.-H."/>
            <person name="Turgeon B."/>
            <person name="Goodwin S."/>
            <person name="Spatafora J."/>
            <person name="Crous P."/>
            <person name="Grigoriev I."/>
        </authorList>
    </citation>
    <scope>NUCLEOTIDE SEQUENCE</scope>
    <source>
        <strain evidence="2">CBS 122681</strain>
    </source>
</reference>
<dbReference type="EMBL" id="MU004683">
    <property type="protein sequence ID" value="KAF2647118.1"/>
    <property type="molecule type" value="Genomic_DNA"/>
</dbReference>
<evidence type="ECO:0000256" key="1">
    <source>
        <dbReference type="SAM" id="MobiDB-lite"/>
    </source>
</evidence>
<dbReference type="AlphaFoldDB" id="A0A6A6SL79"/>
<dbReference type="Proteomes" id="UP000799324">
    <property type="component" value="Unassembled WGS sequence"/>
</dbReference>
<organism evidence="2 3">
    <name type="scientific">Lophiostoma macrostomum CBS 122681</name>
    <dbReference type="NCBI Taxonomy" id="1314788"/>
    <lineage>
        <taxon>Eukaryota</taxon>
        <taxon>Fungi</taxon>
        <taxon>Dikarya</taxon>
        <taxon>Ascomycota</taxon>
        <taxon>Pezizomycotina</taxon>
        <taxon>Dothideomycetes</taxon>
        <taxon>Pleosporomycetidae</taxon>
        <taxon>Pleosporales</taxon>
        <taxon>Lophiostomataceae</taxon>
        <taxon>Lophiostoma</taxon>
    </lineage>
</organism>
<protein>
    <submittedName>
        <fullName evidence="2">Uncharacterized protein</fullName>
    </submittedName>
</protein>
<feature type="region of interest" description="Disordered" evidence="1">
    <location>
        <begin position="181"/>
        <end position="205"/>
    </location>
</feature>
<gene>
    <name evidence="2" type="ORF">K491DRAFT_685775</name>
</gene>
<evidence type="ECO:0000313" key="2">
    <source>
        <dbReference type="EMBL" id="KAF2647118.1"/>
    </source>
</evidence>